<dbReference type="InterPro" id="IPR019109">
    <property type="entry name" value="MamF_MmsF"/>
</dbReference>
<comment type="subcellular location">
    <subcellularLocation>
        <location evidence="1">Membrane</location>
        <topology evidence="1">Multi-pass membrane protein</topology>
    </subcellularLocation>
</comment>
<evidence type="ECO:0000313" key="7">
    <source>
        <dbReference type="Proteomes" id="UP000659124"/>
    </source>
</evidence>
<protein>
    <submittedName>
        <fullName evidence="6">DUF4870 domain-containing protein</fullName>
    </submittedName>
</protein>
<dbReference type="Pfam" id="PF09685">
    <property type="entry name" value="MamF_MmsF"/>
    <property type="match status" value="1"/>
</dbReference>
<comment type="caution">
    <text evidence="6">The sequence shown here is derived from an EMBL/GenBank/DDBJ whole genome shotgun (WGS) entry which is preliminary data.</text>
</comment>
<sequence length="138" mass="15263">MTLRDERNWGTFIHLGGIVGAAIFQPAGNIILVLILWLIKRNESRFVDDQGKEAINFQITISLIGVLISLLGGIFEGLWSFGSWVLSGGGGYYFHGGWGWGKLHGVLWIVNVIFSIIAAVKANEGTTYRYPISLRLVK</sequence>
<dbReference type="RefSeq" id="WP_188085982.1">
    <property type="nucleotide sequence ID" value="NZ_JACVFC010000001.1"/>
</dbReference>
<feature type="transmembrane region" description="Helical" evidence="5">
    <location>
        <begin position="101"/>
        <end position="120"/>
    </location>
</feature>
<feature type="transmembrane region" description="Helical" evidence="5">
    <location>
        <begin position="12"/>
        <end position="39"/>
    </location>
</feature>
<accession>A0ABR7TFY6</accession>
<evidence type="ECO:0000256" key="3">
    <source>
        <dbReference type="ARBA" id="ARBA00022989"/>
    </source>
</evidence>
<evidence type="ECO:0000256" key="4">
    <source>
        <dbReference type="ARBA" id="ARBA00023136"/>
    </source>
</evidence>
<gene>
    <name evidence="6" type="ORF">ICL07_00410</name>
</gene>
<proteinExistence type="predicted"/>
<keyword evidence="3 5" id="KW-1133">Transmembrane helix</keyword>
<evidence type="ECO:0000313" key="6">
    <source>
        <dbReference type="EMBL" id="MBC9928815.1"/>
    </source>
</evidence>
<dbReference type="Proteomes" id="UP000659124">
    <property type="component" value="Unassembled WGS sequence"/>
</dbReference>
<dbReference type="EMBL" id="JACVFC010000001">
    <property type="protein sequence ID" value="MBC9928815.1"/>
    <property type="molecule type" value="Genomic_DNA"/>
</dbReference>
<evidence type="ECO:0000256" key="5">
    <source>
        <dbReference type="SAM" id="Phobius"/>
    </source>
</evidence>
<evidence type="ECO:0000256" key="2">
    <source>
        <dbReference type="ARBA" id="ARBA00022692"/>
    </source>
</evidence>
<organism evidence="6 7">
    <name type="scientific">Chitinophaga qingshengii</name>
    <dbReference type="NCBI Taxonomy" id="1569794"/>
    <lineage>
        <taxon>Bacteria</taxon>
        <taxon>Pseudomonadati</taxon>
        <taxon>Bacteroidota</taxon>
        <taxon>Chitinophagia</taxon>
        <taxon>Chitinophagales</taxon>
        <taxon>Chitinophagaceae</taxon>
        <taxon>Chitinophaga</taxon>
    </lineage>
</organism>
<name>A0ABR7TFY6_9BACT</name>
<keyword evidence="2 5" id="KW-0812">Transmembrane</keyword>
<feature type="transmembrane region" description="Helical" evidence="5">
    <location>
        <begin position="59"/>
        <end position="81"/>
    </location>
</feature>
<reference evidence="6 7" key="1">
    <citation type="submission" date="2020-09" db="EMBL/GenBank/DDBJ databases">
        <title>Genome sequences of type strains of Chitinophaga qingshengii and Chitinophaga varians.</title>
        <authorList>
            <person name="Kittiwongwattana C."/>
        </authorList>
    </citation>
    <scope>NUCLEOTIDE SEQUENCE [LARGE SCALE GENOMIC DNA]</scope>
    <source>
        <strain evidence="6 7">JCM 30026</strain>
    </source>
</reference>
<keyword evidence="7" id="KW-1185">Reference proteome</keyword>
<evidence type="ECO:0000256" key="1">
    <source>
        <dbReference type="ARBA" id="ARBA00004141"/>
    </source>
</evidence>
<keyword evidence="4 5" id="KW-0472">Membrane</keyword>